<protein>
    <recommendedName>
        <fullName evidence="2">Reverse transcriptase Ty1/copia-type domain-containing protein</fullName>
    </recommendedName>
</protein>
<dbReference type="InterPro" id="IPR043502">
    <property type="entry name" value="DNA/RNA_pol_sf"/>
</dbReference>
<dbReference type="AlphaFoldDB" id="A0A803QE07"/>
<dbReference type="Gramene" id="evm.model.09.1303">
    <property type="protein sequence ID" value="cds.evm.model.09.1303"/>
    <property type="gene ID" value="evm.TU.09.1303"/>
</dbReference>
<evidence type="ECO:0000259" key="2">
    <source>
        <dbReference type="Pfam" id="PF07727"/>
    </source>
</evidence>
<dbReference type="SUPFAM" id="SSF56672">
    <property type="entry name" value="DNA/RNA polymerases"/>
    <property type="match status" value="1"/>
</dbReference>
<dbReference type="PANTHER" id="PTHR11439:SF467">
    <property type="entry name" value="INTEGRASE CATALYTIC DOMAIN-CONTAINING PROTEIN"/>
    <property type="match status" value="1"/>
</dbReference>
<feature type="compositionally biased region" description="Pro residues" evidence="1">
    <location>
        <begin position="400"/>
        <end position="409"/>
    </location>
</feature>
<accession>A0A803QE07</accession>
<reference evidence="3" key="1">
    <citation type="submission" date="2018-11" db="EMBL/GenBank/DDBJ databases">
        <authorList>
            <person name="Grassa J C."/>
        </authorList>
    </citation>
    <scope>NUCLEOTIDE SEQUENCE [LARGE SCALE GENOMIC DNA]</scope>
</reference>
<dbReference type="InterPro" id="IPR013103">
    <property type="entry name" value="RVT_2"/>
</dbReference>
<sequence>MSNHGNNASGPGIRIEPPTEERIDPHQARATEPAPEAPNLVPLPNSQLLPLNLRLDRSNYIIWRSLVLAATQAYDLDGYILGLLSQPPQFLADSQPINDDDLILYILGGLGAEYEAVVINLTSRTEPLTLQEVQGSPSNRDLEAQIEETDLTTAIEVDVATGRYVNFVAVLVAQLSSVITGLTSLIPVPQMDRLPPPQMVIILKPLCLNPLLPQILLLLDKAKVVVGNGSSLPIHQDKTTKQVLLQGHLSEGLYKLQVTALNSQGVVPASVSFKPKALNHTTTSNPVHDKSKIGNVWHYRLGHHSQPVLNKVLSHVVPNVKCKPLDFWYSVNIKSYRCLHPSGVTRSVTFNEQEFPYTTLFPLIQSTVNNSPNNQQAFLIPGSNLTPGSNIIHPPTQNHTPPPPSPTIPPNGTSPQDRQPFVNTRSSSGSATPPVDNPLICPNINFHPMVTRSKLGIYKPKTFLAYSNDEKEPTSFKEAFANPKWNAAMNNEMTALKNKKTWTLVPRTSDMIIVQNKWVYRIKLNADGTVERLKARLVAKGFQQTPSIDFFETYSPLQEDVYMAQPQGFVDPTYPNHVCKLHKAIYGLKQAPRAWFDTLKGTLVQWGYTSSKSDNSLFFSIKNGNLLLILVYIDDILITGANKSEVQHLISALNNNFSLKNLGPVTNFLGFEVHRIADEICLTQQKYIRDLLARTQLLDSKPQSTPMCSTTKISATTGALMENPTHYRSIIGALQYLTMSRPDIAFVVNKLSQYMQAPTSEHWGAHKRILRYLASLVGSGLVFKPAHRFDIQGFTDADWARCFDDRK</sequence>
<dbReference type="Pfam" id="PF07727">
    <property type="entry name" value="RVT_2"/>
    <property type="match status" value="1"/>
</dbReference>
<reference evidence="3" key="2">
    <citation type="submission" date="2021-03" db="UniProtKB">
        <authorList>
            <consortium name="EnsemblPlants"/>
        </authorList>
    </citation>
    <scope>IDENTIFICATION</scope>
</reference>
<name>A0A803QE07_CANSA</name>
<dbReference type="PANTHER" id="PTHR11439">
    <property type="entry name" value="GAG-POL-RELATED RETROTRANSPOSON"/>
    <property type="match status" value="1"/>
</dbReference>
<keyword evidence="4" id="KW-1185">Reference proteome</keyword>
<evidence type="ECO:0000256" key="1">
    <source>
        <dbReference type="SAM" id="MobiDB-lite"/>
    </source>
</evidence>
<proteinExistence type="predicted"/>
<dbReference type="EMBL" id="UZAU01000766">
    <property type="status" value="NOT_ANNOTATED_CDS"/>
    <property type="molecule type" value="Genomic_DNA"/>
</dbReference>
<dbReference type="EnsemblPlants" id="evm.model.09.1303">
    <property type="protein sequence ID" value="cds.evm.model.09.1303"/>
    <property type="gene ID" value="evm.TU.09.1303"/>
</dbReference>
<feature type="region of interest" description="Disordered" evidence="1">
    <location>
        <begin position="374"/>
        <end position="438"/>
    </location>
</feature>
<dbReference type="Proteomes" id="UP000596661">
    <property type="component" value="Chromosome 9"/>
</dbReference>
<feature type="compositionally biased region" description="Polar residues" evidence="1">
    <location>
        <begin position="374"/>
        <end position="389"/>
    </location>
</feature>
<feature type="domain" description="Reverse transcriptase Ty1/copia-type" evidence="2">
    <location>
        <begin position="557"/>
        <end position="708"/>
    </location>
</feature>
<organism evidence="3 4">
    <name type="scientific">Cannabis sativa</name>
    <name type="common">Hemp</name>
    <name type="synonym">Marijuana</name>
    <dbReference type="NCBI Taxonomy" id="3483"/>
    <lineage>
        <taxon>Eukaryota</taxon>
        <taxon>Viridiplantae</taxon>
        <taxon>Streptophyta</taxon>
        <taxon>Embryophyta</taxon>
        <taxon>Tracheophyta</taxon>
        <taxon>Spermatophyta</taxon>
        <taxon>Magnoliopsida</taxon>
        <taxon>eudicotyledons</taxon>
        <taxon>Gunneridae</taxon>
        <taxon>Pentapetalae</taxon>
        <taxon>rosids</taxon>
        <taxon>fabids</taxon>
        <taxon>Rosales</taxon>
        <taxon>Cannabaceae</taxon>
        <taxon>Cannabis</taxon>
    </lineage>
</organism>
<evidence type="ECO:0000313" key="3">
    <source>
        <dbReference type="EnsemblPlants" id="cds.evm.model.09.1303"/>
    </source>
</evidence>
<feature type="compositionally biased region" description="Polar residues" evidence="1">
    <location>
        <begin position="421"/>
        <end position="431"/>
    </location>
</feature>
<feature type="region of interest" description="Disordered" evidence="1">
    <location>
        <begin position="1"/>
        <end position="20"/>
    </location>
</feature>
<evidence type="ECO:0000313" key="4">
    <source>
        <dbReference type="Proteomes" id="UP000596661"/>
    </source>
</evidence>